<keyword evidence="1" id="KW-0472">Membrane</keyword>
<feature type="transmembrane region" description="Helical" evidence="1">
    <location>
        <begin position="125"/>
        <end position="144"/>
    </location>
</feature>
<dbReference type="NCBIfam" id="NF037970">
    <property type="entry name" value="vanZ_1"/>
    <property type="match status" value="1"/>
</dbReference>
<feature type="transmembrane region" description="Helical" evidence="1">
    <location>
        <begin position="209"/>
        <end position="227"/>
    </location>
</feature>
<feature type="transmembrane region" description="Helical" evidence="1">
    <location>
        <begin position="88"/>
        <end position="105"/>
    </location>
</feature>
<dbReference type="Pfam" id="PF04892">
    <property type="entry name" value="VanZ"/>
    <property type="match status" value="1"/>
</dbReference>
<accession>A0AAU8A2M2</accession>
<keyword evidence="1" id="KW-1133">Transmembrane helix</keyword>
<evidence type="ECO:0000256" key="1">
    <source>
        <dbReference type="SAM" id="Phobius"/>
    </source>
</evidence>
<sequence>MREPHRLNWPLQAMPLARAIAIVYTLLIFYGCLNPFNFDLNFGLDLFAWWYGPLPKYITSFDMTANVLGYIPLGFVLVFAVYPRWQGLAAVAIALIYSGLVSASIESAQTWLPTRVPTQMDWFANMLGAFIGALIAVPLGPSWLSGSAVRKRFDYWFGTRWLSVTLFILFPFAQIYPQSSWLGMGFLSLGPDLSPNWGTQVINHTIQEGLITGLSWLGVGLFFSLALRPNVSKYKLLMVLLLVTILIKSLFTALQFGAEYGFVWLSVGAIWGMVLGSLFILIGLDLSARIRLITCITAFIGLMALVNYFPDNPYFAISLPRLNQSRLVHFNDLMQWLSWLWLPVALIWLAHYARGIKR</sequence>
<keyword evidence="1" id="KW-0812">Transmembrane</keyword>
<feature type="transmembrane region" description="Helical" evidence="1">
    <location>
        <begin position="57"/>
        <end position="81"/>
    </location>
</feature>
<feature type="transmembrane region" description="Helical" evidence="1">
    <location>
        <begin position="234"/>
        <end position="256"/>
    </location>
</feature>
<proteinExistence type="predicted"/>
<feature type="domain" description="VanZ-like" evidence="2">
    <location>
        <begin position="29"/>
        <end position="137"/>
    </location>
</feature>
<feature type="transmembrane region" description="Helical" evidence="1">
    <location>
        <begin position="156"/>
        <end position="176"/>
    </location>
</feature>
<organism evidence="3">
    <name type="scientific">Polynucleobacter sp. UK-FUSCHL-C3</name>
    <dbReference type="NCBI Taxonomy" id="2955208"/>
    <lineage>
        <taxon>Bacteria</taxon>
        <taxon>Pseudomonadati</taxon>
        <taxon>Pseudomonadota</taxon>
        <taxon>Betaproteobacteria</taxon>
        <taxon>Burkholderiales</taxon>
        <taxon>Burkholderiaceae</taxon>
        <taxon>Polynucleobacter</taxon>
    </lineage>
</organism>
<feature type="transmembrane region" description="Helical" evidence="1">
    <location>
        <begin position="16"/>
        <end position="37"/>
    </location>
</feature>
<feature type="transmembrane region" description="Helical" evidence="1">
    <location>
        <begin position="336"/>
        <end position="353"/>
    </location>
</feature>
<evidence type="ECO:0000259" key="2">
    <source>
        <dbReference type="Pfam" id="PF04892"/>
    </source>
</evidence>
<name>A0AAU8A2M2_9BURK</name>
<dbReference type="RefSeq" id="WP_353438701.1">
    <property type="nucleotide sequence ID" value="NZ_CP099959.1"/>
</dbReference>
<reference evidence="3" key="1">
    <citation type="submission" date="2022-06" db="EMBL/GenBank/DDBJ databases">
        <title>New Polynucleobacter species.</title>
        <authorList>
            <person name="Hahn M.W."/>
        </authorList>
    </citation>
    <scope>NUCLEOTIDE SEQUENCE</scope>
    <source>
        <strain evidence="3">UK-FUSCHL-C3</strain>
    </source>
</reference>
<feature type="transmembrane region" description="Helical" evidence="1">
    <location>
        <begin position="290"/>
        <end position="309"/>
    </location>
</feature>
<evidence type="ECO:0000313" key="3">
    <source>
        <dbReference type="EMBL" id="XCC57639.1"/>
    </source>
</evidence>
<dbReference type="InterPro" id="IPR006976">
    <property type="entry name" value="VanZ-like"/>
</dbReference>
<dbReference type="EMBL" id="CP099959">
    <property type="protein sequence ID" value="XCC57639.1"/>
    <property type="molecule type" value="Genomic_DNA"/>
</dbReference>
<feature type="transmembrane region" description="Helical" evidence="1">
    <location>
        <begin position="262"/>
        <end position="283"/>
    </location>
</feature>
<protein>
    <submittedName>
        <fullName evidence="3">VanZ family protein</fullName>
    </submittedName>
</protein>
<dbReference type="PROSITE" id="PS51257">
    <property type="entry name" value="PROKAR_LIPOPROTEIN"/>
    <property type="match status" value="1"/>
</dbReference>
<dbReference type="AlphaFoldDB" id="A0AAU8A2M2"/>
<gene>
    <name evidence="3" type="ORF">NKE59_09175</name>
</gene>